<dbReference type="Proteomes" id="UP000009170">
    <property type="component" value="Unassembled WGS sequence"/>
</dbReference>
<accession>Q010U2</accession>
<proteinExistence type="predicted"/>
<dbReference type="SUPFAM" id="SSF50156">
    <property type="entry name" value="PDZ domain-like"/>
    <property type="match status" value="1"/>
</dbReference>
<feature type="compositionally biased region" description="Basic residues" evidence="6">
    <location>
        <begin position="21"/>
        <end position="30"/>
    </location>
</feature>
<dbReference type="InParanoid" id="Q010U2"/>
<comment type="catalytic activity">
    <reaction evidence="1 5">
        <text>[protein]-peptidylproline (omega=180) = [protein]-peptidylproline (omega=0)</text>
        <dbReference type="Rhea" id="RHEA:16237"/>
        <dbReference type="Rhea" id="RHEA-COMP:10747"/>
        <dbReference type="Rhea" id="RHEA-COMP:10748"/>
        <dbReference type="ChEBI" id="CHEBI:83833"/>
        <dbReference type="ChEBI" id="CHEBI:83834"/>
        <dbReference type="EC" id="5.2.1.8"/>
    </reaction>
</comment>
<dbReference type="OMA" id="ACECHYA"/>
<sequence length="256" mass="27905">MSRASASLARARDSFDARGHRDVRRRLRARASRESDDAAARTSVRVNIEKPMGMTLEPGSMERGTFVAGVGAGSNADAAGVKAGDVFVRVHGKDARGMAFDDLLDAIGSVEGAVEVELARFPGGREQTTPRDRAWLEANSTREDVVTLPSGLQYRVIESGTGRAGIKMETACECHYAGTLIDGTEFDSSYRRGKPLTFAPRQVIKAWQEAMRRMREGDKWEIFCPSELAYGARGSGRFIKPGDALVFTMSIERVLG</sequence>
<dbReference type="InterPro" id="IPR001179">
    <property type="entry name" value="PPIase_FKBP_dom"/>
</dbReference>
<organism evidence="9 10">
    <name type="scientific">Ostreococcus tauri</name>
    <name type="common">Marine green alga</name>
    <dbReference type="NCBI Taxonomy" id="70448"/>
    <lineage>
        <taxon>Eukaryota</taxon>
        <taxon>Viridiplantae</taxon>
        <taxon>Chlorophyta</taxon>
        <taxon>Mamiellophyceae</taxon>
        <taxon>Mamiellales</taxon>
        <taxon>Bathycoccaceae</taxon>
        <taxon>Ostreococcus</taxon>
    </lineage>
</organism>
<keyword evidence="3 5" id="KW-0697">Rotamase</keyword>
<keyword evidence="10" id="KW-1185">Reference proteome</keyword>
<dbReference type="SUPFAM" id="SSF54534">
    <property type="entry name" value="FKBP-like"/>
    <property type="match status" value="1"/>
</dbReference>
<comment type="caution">
    <text evidence="9">The sequence shown here is derived from an EMBL/GenBank/DDBJ whole genome shotgun (WGS) entry which is preliminary data.</text>
</comment>
<dbReference type="SMART" id="SM00228">
    <property type="entry name" value="PDZ"/>
    <property type="match status" value="1"/>
</dbReference>
<reference evidence="10" key="1">
    <citation type="journal article" date="2006" name="Proc. Natl. Acad. Sci. U.S.A.">
        <title>Genome analysis of the smallest free-living eukaryote Ostreococcus tauri unveils many unique features.</title>
        <authorList>
            <person name="Derelle E."/>
            <person name="Ferraz C."/>
            <person name="Rombauts S."/>
            <person name="Rouze P."/>
            <person name="Worden A.Z."/>
            <person name="Robbens S."/>
            <person name="Partensky F."/>
            <person name="Degroeve S."/>
            <person name="Echeynie S."/>
            <person name="Cooke R."/>
            <person name="Saeys Y."/>
            <person name="Wuyts J."/>
            <person name="Jabbari K."/>
            <person name="Bowler C."/>
            <person name="Panaud O."/>
            <person name="Piegu B."/>
            <person name="Ball S.G."/>
            <person name="Ral J.-P."/>
            <person name="Bouget F.-Y."/>
            <person name="Piganeau G."/>
            <person name="De Baets B."/>
            <person name="Picard A."/>
            <person name="Delseny M."/>
            <person name="Demaille J."/>
            <person name="Van de Peer Y."/>
            <person name="Moreau H."/>
        </authorList>
    </citation>
    <scope>NUCLEOTIDE SEQUENCE [LARGE SCALE GENOMIC DNA]</scope>
    <source>
        <strain evidence="10">OTTH 0595 / CCAP 157/2 / RCC745</strain>
    </source>
</reference>
<dbReference type="Pfam" id="PF00254">
    <property type="entry name" value="FKBP_C"/>
    <property type="match status" value="1"/>
</dbReference>
<dbReference type="PROSITE" id="PS50106">
    <property type="entry name" value="PDZ"/>
    <property type="match status" value="1"/>
</dbReference>
<dbReference type="GO" id="GO:0006457">
    <property type="term" value="P:protein folding"/>
    <property type="evidence" value="ECO:0007669"/>
    <property type="project" value="InterPro"/>
</dbReference>
<keyword evidence="4 5" id="KW-0413">Isomerase</keyword>
<dbReference type="PROSITE" id="PS50059">
    <property type="entry name" value="FKBP_PPIASE"/>
    <property type="match status" value="1"/>
</dbReference>
<dbReference type="KEGG" id="ota:OT_ostta09g04340"/>
<feature type="region of interest" description="Disordered" evidence="6">
    <location>
        <begin position="1"/>
        <end position="42"/>
    </location>
</feature>
<evidence type="ECO:0000313" key="10">
    <source>
        <dbReference type="Proteomes" id="UP000009170"/>
    </source>
</evidence>
<evidence type="ECO:0000256" key="6">
    <source>
        <dbReference type="SAM" id="MobiDB-lite"/>
    </source>
</evidence>
<evidence type="ECO:0000256" key="4">
    <source>
        <dbReference type="ARBA" id="ARBA00023235"/>
    </source>
</evidence>
<dbReference type="PANTHER" id="PTHR10516:SF443">
    <property type="entry name" value="FK506-BINDING PROTEIN 59-RELATED"/>
    <property type="match status" value="1"/>
</dbReference>
<dbReference type="Pfam" id="PF01346">
    <property type="entry name" value="FKBP_N"/>
    <property type="match status" value="1"/>
</dbReference>
<gene>
    <name evidence="9" type="ORF">OT_ostta09g04340</name>
</gene>
<evidence type="ECO:0000259" key="8">
    <source>
        <dbReference type="PROSITE" id="PS50106"/>
    </source>
</evidence>
<dbReference type="InterPro" id="IPR046357">
    <property type="entry name" value="PPIase_dom_sf"/>
</dbReference>
<evidence type="ECO:0000256" key="1">
    <source>
        <dbReference type="ARBA" id="ARBA00000971"/>
    </source>
</evidence>
<feature type="compositionally biased region" description="Basic and acidic residues" evidence="6">
    <location>
        <begin position="10"/>
        <end position="20"/>
    </location>
</feature>
<dbReference type="GeneID" id="9831844"/>
<feature type="domain" description="PPIase FKBP-type" evidence="7">
    <location>
        <begin position="169"/>
        <end position="255"/>
    </location>
</feature>
<evidence type="ECO:0000256" key="3">
    <source>
        <dbReference type="ARBA" id="ARBA00023110"/>
    </source>
</evidence>
<dbReference type="InterPro" id="IPR000774">
    <property type="entry name" value="PPIase_FKBP_N"/>
</dbReference>
<dbReference type="AlphaFoldDB" id="Q010U2"/>
<dbReference type="EMBL" id="CAID01000009">
    <property type="protein sequence ID" value="CAL55588.1"/>
    <property type="molecule type" value="Genomic_DNA"/>
</dbReference>
<dbReference type="RefSeq" id="XP_003081419.1">
    <property type="nucleotide sequence ID" value="XM_003081371.1"/>
</dbReference>
<dbReference type="GO" id="GO:0003755">
    <property type="term" value="F:peptidyl-prolyl cis-trans isomerase activity"/>
    <property type="evidence" value="ECO:0007669"/>
    <property type="project" value="UniProtKB-KW"/>
</dbReference>
<dbReference type="InterPro" id="IPR036034">
    <property type="entry name" value="PDZ_sf"/>
</dbReference>
<dbReference type="OrthoDB" id="1902587at2759"/>
<name>Q010U2_OSTTA</name>
<dbReference type="EC" id="5.2.1.8" evidence="2 5"/>
<dbReference type="Gene3D" id="3.10.50.40">
    <property type="match status" value="1"/>
</dbReference>
<feature type="domain" description="PDZ" evidence="8">
    <location>
        <begin position="41"/>
        <end position="122"/>
    </location>
</feature>
<protein>
    <recommendedName>
        <fullName evidence="2 5">peptidylprolyl isomerase</fullName>
        <ecNumber evidence="2 5">5.2.1.8</ecNumber>
    </recommendedName>
</protein>
<dbReference type="Pfam" id="PF00595">
    <property type="entry name" value="PDZ"/>
    <property type="match status" value="1"/>
</dbReference>
<dbReference type="STRING" id="70448.Q010U2"/>
<evidence type="ECO:0000256" key="5">
    <source>
        <dbReference type="PROSITE-ProRule" id="PRU00277"/>
    </source>
</evidence>
<dbReference type="InterPro" id="IPR050689">
    <property type="entry name" value="FKBP-type_PPIase"/>
</dbReference>
<evidence type="ECO:0000259" key="7">
    <source>
        <dbReference type="PROSITE" id="PS50059"/>
    </source>
</evidence>
<evidence type="ECO:0000256" key="2">
    <source>
        <dbReference type="ARBA" id="ARBA00013194"/>
    </source>
</evidence>
<dbReference type="InterPro" id="IPR001478">
    <property type="entry name" value="PDZ"/>
</dbReference>
<dbReference type="Gene3D" id="2.30.42.10">
    <property type="match status" value="1"/>
</dbReference>
<evidence type="ECO:0000313" key="9">
    <source>
        <dbReference type="EMBL" id="CAL55588.1"/>
    </source>
</evidence>
<reference evidence="9 10" key="2">
    <citation type="journal article" date="2014" name="BMC Genomics">
        <title>An improved genome of the model marine alga Ostreococcus tauri unfolds by assessing Illumina de novo assemblies.</title>
        <authorList>
            <person name="Blanc-Mathieu R."/>
            <person name="Verhelst B."/>
            <person name="Derelle E."/>
            <person name="Rombauts S."/>
            <person name="Bouget F.Y."/>
            <person name="Carre I."/>
            <person name="Chateau A."/>
            <person name="Eyre-Walker A."/>
            <person name="Grimsley N."/>
            <person name="Moreau H."/>
            <person name="Piegu B."/>
            <person name="Rivals E."/>
            <person name="Schackwitz W."/>
            <person name="Van de Peer Y."/>
            <person name="Piganeau G."/>
        </authorList>
    </citation>
    <scope>NUCLEOTIDE SEQUENCE [LARGE SCALE GENOMIC DNA]</scope>
    <source>
        <strain evidence="10">OTTH 0595 / CCAP 157/2 / RCC745</strain>
    </source>
</reference>
<dbReference type="GO" id="GO:0005737">
    <property type="term" value="C:cytoplasm"/>
    <property type="evidence" value="ECO:0007669"/>
    <property type="project" value="TreeGrafter"/>
</dbReference>
<dbReference type="PANTHER" id="PTHR10516">
    <property type="entry name" value="PEPTIDYL-PROLYL CIS-TRANS ISOMERASE"/>
    <property type="match status" value="1"/>
</dbReference>